<evidence type="ECO:0008006" key="11">
    <source>
        <dbReference type="Google" id="ProtNLM"/>
    </source>
</evidence>
<dbReference type="InterPro" id="IPR011707">
    <property type="entry name" value="Cu-oxidase-like_N"/>
</dbReference>
<dbReference type="Gene3D" id="2.60.40.420">
    <property type="entry name" value="Cupredoxins - blue copper proteins"/>
    <property type="match status" value="3"/>
</dbReference>
<feature type="domain" description="Plastocyanin-like" evidence="7">
    <location>
        <begin position="498"/>
        <end position="616"/>
    </location>
</feature>
<dbReference type="RefSeq" id="XP_022577308.1">
    <property type="nucleotide sequence ID" value="XM_022730068.1"/>
</dbReference>
<dbReference type="InterPro" id="IPR002355">
    <property type="entry name" value="Cu_oxidase_Cu_BS"/>
</dbReference>
<keyword evidence="2" id="KW-0479">Metal-binding</keyword>
<keyword evidence="4" id="KW-0186">Copper</keyword>
<dbReference type="PROSITE" id="PS00079">
    <property type="entry name" value="MULTICOPPER_OXIDASE1"/>
    <property type="match status" value="1"/>
</dbReference>
<reference evidence="10" key="1">
    <citation type="journal article" date="2017" name="Genome Biol.">
        <title>Comparative genomics reveals high biological diversity and specific adaptations in the industrially and medically important fungal genus Aspergillus.</title>
        <authorList>
            <person name="de Vries R.P."/>
            <person name="Riley R."/>
            <person name="Wiebenga A."/>
            <person name="Aguilar-Osorio G."/>
            <person name="Amillis S."/>
            <person name="Uchima C.A."/>
            <person name="Anderluh G."/>
            <person name="Asadollahi M."/>
            <person name="Askin M."/>
            <person name="Barry K."/>
            <person name="Battaglia E."/>
            <person name="Bayram O."/>
            <person name="Benocci T."/>
            <person name="Braus-Stromeyer S.A."/>
            <person name="Caldana C."/>
            <person name="Canovas D."/>
            <person name="Cerqueira G.C."/>
            <person name="Chen F."/>
            <person name="Chen W."/>
            <person name="Choi C."/>
            <person name="Clum A."/>
            <person name="Dos Santos R.A."/>
            <person name="Damasio A.R."/>
            <person name="Diallinas G."/>
            <person name="Emri T."/>
            <person name="Fekete E."/>
            <person name="Flipphi M."/>
            <person name="Freyberg S."/>
            <person name="Gallo A."/>
            <person name="Gournas C."/>
            <person name="Habgood R."/>
            <person name="Hainaut M."/>
            <person name="Harispe M.L."/>
            <person name="Henrissat B."/>
            <person name="Hilden K.S."/>
            <person name="Hope R."/>
            <person name="Hossain A."/>
            <person name="Karabika E."/>
            <person name="Karaffa L."/>
            <person name="Karanyi Z."/>
            <person name="Krasevec N."/>
            <person name="Kuo A."/>
            <person name="Kusch H."/>
            <person name="LaButti K."/>
            <person name="Lagendijk E.L."/>
            <person name="Lapidus A."/>
            <person name="Levasseur A."/>
            <person name="Lindquist E."/>
            <person name="Lipzen A."/>
            <person name="Logrieco A.F."/>
            <person name="MacCabe A."/>
            <person name="Maekelae M.R."/>
            <person name="Malavazi I."/>
            <person name="Melin P."/>
            <person name="Meyer V."/>
            <person name="Mielnichuk N."/>
            <person name="Miskei M."/>
            <person name="Molnar A.P."/>
            <person name="Mule G."/>
            <person name="Ngan C.Y."/>
            <person name="Orejas M."/>
            <person name="Orosz E."/>
            <person name="Ouedraogo J.P."/>
            <person name="Overkamp K.M."/>
            <person name="Park H.-S."/>
            <person name="Perrone G."/>
            <person name="Piumi F."/>
            <person name="Punt P.J."/>
            <person name="Ram A.F."/>
            <person name="Ramon A."/>
            <person name="Rauscher S."/>
            <person name="Record E."/>
            <person name="Riano-Pachon D.M."/>
            <person name="Robert V."/>
            <person name="Roehrig J."/>
            <person name="Ruller R."/>
            <person name="Salamov A."/>
            <person name="Salih N.S."/>
            <person name="Samson R.A."/>
            <person name="Sandor E."/>
            <person name="Sanguinetti M."/>
            <person name="Schuetze T."/>
            <person name="Sepcic K."/>
            <person name="Shelest E."/>
            <person name="Sherlock G."/>
            <person name="Sophianopoulou V."/>
            <person name="Squina F.M."/>
            <person name="Sun H."/>
            <person name="Susca A."/>
            <person name="Todd R.B."/>
            <person name="Tsang A."/>
            <person name="Unkles S.E."/>
            <person name="van de Wiele N."/>
            <person name="van Rossen-Uffink D."/>
            <person name="Oliveira J.V."/>
            <person name="Vesth T.C."/>
            <person name="Visser J."/>
            <person name="Yu J.-H."/>
            <person name="Zhou M."/>
            <person name="Andersen M.R."/>
            <person name="Archer D.B."/>
            <person name="Baker S.E."/>
            <person name="Benoit I."/>
            <person name="Brakhage A.A."/>
            <person name="Braus G.H."/>
            <person name="Fischer R."/>
            <person name="Frisvad J.C."/>
            <person name="Goldman G.H."/>
            <person name="Houbraken J."/>
            <person name="Oakley B."/>
            <person name="Pocsi I."/>
            <person name="Scazzocchio C."/>
            <person name="Seiboth B."/>
            <person name="vanKuyk P.A."/>
            <person name="Wortman J."/>
            <person name="Dyer P.S."/>
            <person name="Grigoriev I.V."/>
        </authorList>
    </citation>
    <scope>NUCLEOTIDE SEQUENCE [LARGE SCALE GENOMIC DNA]</scope>
    <source>
        <strain evidence="10">CBS 506.65</strain>
    </source>
</reference>
<evidence type="ECO:0000313" key="10">
    <source>
        <dbReference type="Proteomes" id="UP000184188"/>
    </source>
</evidence>
<evidence type="ECO:0000256" key="1">
    <source>
        <dbReference type="ARBA" id="ARBA00010609"/>
    </source>
</evidence>
<organism evidence="9 10">
    <name type="scientific">Penicilliopsis zonata CBS 506.65</name>
    <dbReference type="NCBI Taxonomy" id="1073090"/>
    <lineage>
        <taxon>Eukaryota</taxon>
        <taxon>Fungi</taxon>
        <taxon>Dikarya</taxon>
        <taxon>Ascomycota</taxon>
        <taxon>Pezizomycotina</taxon>
        <taxon>Eurotiomycetes</taxon>
        <taxon>Eurotiomycetidae</taxon>
        <taxon>Eurotiales</taxon>
        <taxon>Aspergillaceae</taxon>
        <taxon>Penicilliopsis</taxon>
    </lineage>
</organism>
<dbReference type="InterPro" id="IPR001117">
    <property type="entry name" value="Cu-oxidase_2nd"/>
</dbReference>
<dbReference type="InterPro" id="IPR011706">
    <property type="entry name" value="Cu-oxidase_C"/>
</dbReference>
<dbReference type="STRING" id="1073090.A0A1L9S6M9"/>
<dbReference type="CDD" id="cd13880">
    <property type="entry name" value="CuRO_2_MaLCC_like"/>
    <property type="match status" value="1"/>
</dbReference>
<feature type="domain" description="Plastocyanin-like" evidence="8">
    <location>
        <begin position="118"/>
        <end position="233"/>
    </location>
</feature>
<feature type="domain" description="Plastocyanin-like" evidence="6">
    <location>
        <begin position="243"/>
        <end position="378"/>
    </location>
</feature>
<sequence length="656" mass="73370">MYAFWTNVVSVLNLFTFSSTSRDVTSIEYPLGNEASVPVASVNAAKPGPIFRAPEVPKGDFEDFKCDYSQMVGWEPCSSEADRSCWLINRATGERFDINTEYEDNTPIGVTRKYEIEVSEQSITPDGVPRTSQVVNGQYPGPIIQGCWGDDIEVTVRNNLTYNGTTIHWHGIRQLNTNAMDGVNAVTQCPIAPGQSFTYKFKTVQYGTTWYHSHYSMQYGEGTLGPLVIHGPSSSNWTEAIEPVLMTDWSHVPFQEQWRKSITTGGSGRLKVDNVLINGIGTWGGTPATNPYTTEFKKGKRYLLRIINTSVDSTFIFSIDSHILEVISADLVPIQPYTTDHIVVGIGQRYHVIVEANPLNDDNAGTFWMRTELAKGCAGNGLNPETWNKEHSTTGIVCYDEHCSPPVASPTSRRGTFDDDCHDEPYDKLVPVVPWLVGAPSNFASDGQFELDMEFYQGLPLYPSDRALQRWNMYTSTMWLNFSNPSLRMVEEGSKAGDFSQYAVVVNQTHPHNEWVYLLISGTTKNLPKSAHPKTHHPIHLHGHDFAILEQSTKPLQIGQLKLNLENPPRRDVAFLPASGYLVLAFKTDNPGVWLMHCHIAFHASGGLALQILENTNEIKLDDDDYARLNETCAQWDSWKNTSQDGKQFLQDDSGI</sequence>
<evidence type="ECO:0000259" key="8">
    <source>
        <dbReference type="Pfam" id="PF07732"/>
    </source>
</evidence>
<accession>A0A1L9S6M9</accession>
<dbReference type="Proteomes" id="UP000184188">
    <property type="component" value="Unassembled WGS sequence"/>
</dbReference>
<dbReference type="FunFam" id="2.60.40.420:FF:000021">
    <property type="entry name" value="Extracellular dihydrogeodin oxidase/laccase"/>
    <property type="match status" value="1"/>
</dbReference>
<dbReference type="Pfam" id="PF07731">
    <property type="entry name" value="Cu-oxidase_2"/>
    <property type="match status" value="1"/>
</dbReference>
<dbReference type="VEuPathDB" id="FungiDB:ASPZODRAFT_76170"/>
<dbReference type="InterPro" id="IPR033138">
    <property type="entry name" value="Cu_oxidase_CS"/>
</dbReference>
<comment type="similarity">
    <text evidence="1">Belongs to the multicopper oxidase family.</text>
</comment>
<dbReference type="PANTHER" id="PTHR11709:SF71">
    <property type="entry name" value="OXIDOREDUCTASE TPCJ"/>
    <property type="match status" value="1"/>
</dbReference>
<keyword evidence="3" id="KW-0560">Oxidoreductase</keyword>
<dbReference type="PROSITE" id="PS00080">
    <property type="entry name" value="MULTICOPPER_OXIDASE2"/>
    <property type="match status" value="1"/>
</dbReference>
<dbReference type="OrthoDB" id="2121828at2759"/>
<dbReference type="InterPro" id="IPR045087">
    <property type="entry name" value="Cu-oxidase_fam"/>
</dbReference>
<name>A0A1L9S6M9_9EURO</name>
<evidence type="ECO:0000256" key="5">
    <source>
        <dbReference type="SAM" id="SignalP"/>
    </source>
</evidence>
<dbReference type="Pfam" id="PF07732">
    <property type="entry name" value="Cu-oxidase_3"/>
    <property type="match status" value="1"/>
</dbReference>
<keyword evidence="10" id="KW-1185">Reference proteome</keyword>
<dbReference type="CDD" id="cd13854">
    <property type="entry name" value="CuRO_1_MaLCC_like"/>
    <property type="match status" value="1"/>
</dbReference>
<keyword evidence="5" id="KW-0732">Signal</keyword>
<evidence type="ECO:0000256" key="3">
    <source>
        <dbReference type="ARBA" id="ARBA00023002"/>
    </source>
</evidence>
<dbReference type="PANTHER" id="PTHR11709">
    <property type="entry name" value="MULTI-COPPER OXIDASE"/>
    <property type="match status" value="1"/>
</dbReference>
<proteinExistence type="inferred from homology"/>
<dbReference type="SUPFAM" id="SSF49503">
    <property type="entry name" value="Cupredoxins"/>
    <property type="match status" value="3"/>
</dbReference>
<feature type="chain" id="PRO_5012611957" description="Laccase" evidence="5">
    <location>
        <begin position="22"/>
        <end position="656"/>
    </location>
</feature>
<dbReference type="GeneID" id="34616532"/>
<dbReference type="CDD" id="cd13901">
    <property type="entry name" value="CuRO_3_MaLCC_like"/>
    <property type="match status" value="1"/>
</dbReference>
<dbReference type="AlphaFoldDB" id="A0A1L9S6M9"/>
<protein>
    <recommendedName>
        <fullName evidence="11">Laccase</fullName>
    </recommendedName>
</protein>
<dbReference type="InterPro" id="IPR008972">
    <property type="entry name" value="Cupredoxin"/>
</dbReference>
<dbReference type="EMBL" id="KV878356">
    <property type="protein sequence ID" value="OJJ42798.1"/>
    <property type="molecule type" value="Genomic_DNA"/>
</dbReference>
<dbReference type="Pfam" id="PF00394">
    <property type="entry name" value="Cu-oxidase"/>
    <property type="match status" value="1"/>
</dbReference>
<evidence type="ECO:0000313" key="9">
    <source>
        <dbReference type="EMBL" id="OJJ42798.1"/>
    </source>
</evidence>
<evidence type="ECO:0000259" key="6">
    <source>
        <dbReference type="Pfam" id="PF00394"/>
    </source>
</evidence>
<dbReference type="GO" id="GO:0005507">
    <property type="term" value="F:copper ion binding"/>
    <property type="evidence" value="ECO:0007669"/>
    <property type="project" value="InterPro"/>
</dbReference>
<evidence type="ECO:0000256" key="4">
    <source>
        <dbReference type="ARBA" id="ARBA00023008"/>
    </source>
</evidence>
<gene>
    <name evidence="9" type="ORF">ASPZODRAFT_76170</name>
</gene>
<feature type="signal peptide" evidence="5">
    <location>
        <begin position="1"/>
        <end position="21"/>
    </location>
</feature>
<evidence type="ECO:0000256" key="2">
    <source>
        <dbReference type="ARBA" id="ARBA00022723"/>
    </source>
</evidence>
<evidence type="ECO:0000259" key="7">
    <source>
        <dbReference type="Pfam" id="PF07731"/>
    </source>
</evidence>
<dbReference type="GO" id="GO:0016491">
    <property type="term" value="F:oxidoreductase activity"/>
    <property type="evidence" value="ECO:0007669"/>
    <property type="project" value="UniProtKB-KW"/>
</dbReference>